<dbReference type="GO" id="GO:0006689">
    <property type="term" value="P:ganglioside catabolic process"/>
    <property type="evidence" value="ECO:0007669"/>
    <property type="project" value="InterPro"/>
</dbReference>
<feature type="domain" description="MD-2-related lipid-recognition" evidence="2">
    <location>
        <begin position="55"/>
        <end position="207"/>
    </location>
</feature>
<dbReference type="AlphaFoldDB" id="K1PHW4"/>
<dbReference type="PANTHER" id="PTHR17357">
    <property type="entry name" value="GM2 GANGLIOSIDE ACTIVATOR PROTEIN"/>
    <property type="match status" value="1"/>
</dbReference>
<keyword evidence="1" id="KW-0732">Signal</keyword>
<dbReference type="Gene3D" id="2.70.220.10">
    <property type="entry name" value="Ganglioside GM2 activator"/>
    <property type="match status" value="1"/>
</dbReference>
<name>K1PHW4_MAGGI</name>
<dbReference type="InParanoid" id="K1PHW4"/>
<gene>
    <name evidence="3" type="ORF">CGI_10004527</name>
</gene>
<dbReference type="GO" id="GO:0005319">
    <property type="term" value="F:lipid transporter activity"/>
    <property type="evidence" value="ECO:0007669"/>
    <property type="project" value="TreeGrafter"/>
</dbReference>
<evidence type="ECO:0000313" key="3">
    <source>
        <dbReference type="EMBL" id="EKC21148.1"/>
    </source>
</evidence>
<dbReference type="InterPro" id="IPR036846">
    <property type="entry name" value="GM2-AP_sf"/>
</dbReference>
<dbReference type="InterPro" id="IPR028996">
    <property type="entry name" value="GM2-AP"/>
</dbReference>
<dbReference type="PANTHER" id="PTHR17357:SF0">
    <property type="entry name" value="GANGLIOSIDE GM2 ACTIVATOR"/>
    <property type="match status" value="1"/>
</dbReference>
<proteinExistence type="predicted"/>
<dbReference type="Pfam" id="PF02221">
    <property type="entry name" value="E1_DerP2_DerF2"/>
    <property type="match status" value="1"/>
</dbReference>
<accession>K1PHW4</accession>
<organism evidence="3">
    <name type="scientific">Magallana gigas</name>
    <name type="common">Pacific oyster</name>
    <name type="synonym">Crassostrea gigas</name>
    <dbReference type="NCBI Taxonomy" id="29159"/>
    <lineage>
        <taxon>Eukaryota</taxon>
        <taxon>Metazoa</taxon>
        <taxon>Spiralia</taxon>
        <taxon>Lophotrochozoa</taxon>
        <taxon>Mollusca</taxon>
        <taxon>Bivalvia</taxon>
        <taxon>Autobranchia</taxon>
        <taxon>Pteriomorphia</taxon>
        <taxon>Ostreida</taxon>
        <taxon>Ostreoidea</taxon>
        <taxon>Ostreidae</taxon>
        <taxon>Magallana</taxon>
    </lineage>
</organism>
<evidence type="ECO:0000256" key="1">
    <source>
        <dbReference type="ARBA" id="ARBA00022729"/>
    </source>
</evidence>
<reference evidence="3" key="1">
    <citation type="journal article" date="2012" name="Nature">
        <title>The oyster genome reveals stress adaptation and complexity of shell formation.</title>
        <authorList>
            <person name="Zhang G."/>
            <person name="Fang X."/>
            <person name="Guo X."/>
            <person name="Li L."/>
            <person name="Luo R."/>
            <person name="Xu F."/>
            <person name="Yang P."/>
            <person name="Zhang L."/>
            <person name="Wang X."/>
            <person name="Qi H."/>
            <person name="Xiong Z."/>
            <person name="Que H."/>
            <person name="Xie Y."/>
            <person name="Holland P.W."/>
            <person name="Paps J."/>
            <person name="Zhu Y."/>
            <person name="Wu F."/>
            <person name="Chen Y."/>
            <person name="Wang J."/>
            <person name="Peng C."/>
            <person name="Meng J."/>
            <person name="Yang L."/>
            <person name="Liu J."/>
            <person name="Wen B."/>
            <person name="Zhang N."/>
            <person name="Huang Z."/>
            <person name="Zhu Q."/>
            <person name="Feng Y."/>
            <person name="Mount A."/>
            <person name="Hedgecock D."/>
            <person name="Xu Z."/>
            <person name="Liu Y."/>
            <person name="Domazet-Loso T."/>
            <person name="Du Y."/>
            <person name="Sun X."/>
            <person name="Zhang S."/>
            <person name="Liu B."/>
            <person name="Cheng P."/>
            <person name="Jiang X."/>
            <person name="Li J."/>
            <person name="Fan D."/>
            <person name="Wang W."/>
            <person name="Fu W."/>
            <person name="Wang T."/>
            <person name="Wang B."/>
            <person name="Zhang J."/>
            <person name="Peng Z."/>
            <person name="Li Y."/>
            <person name="Li N."/>
            <person name="Wang J."/>
            <person name="Chen M."/>
            <person name="He Y."/>
            <person name="Tan F."/>
            <person name="Song X."/>
            <person name="Zheng Q."/>
            <person name="Huang R."/>
            <person name="Yang H."/>
            <person name="Du X."/>
            <person name="Chen L."/>
            <person name="Yang M."/>
            <person name="Gaffney P.M."/>
            <person name="Wang S."/>
            <person name="Luo L."/>
            <person name="She Z."/>
            <person name="Ming Y."/>
            <person name="Huang W."/>
            <person name="Zhang S."/>
            <person name="Huang B."/>
            <person name="Zhang Y."/>
            <person name="Qu T."/>
            <person name="Ni P."/>
            <person name="Miao G."/>
            <person name="Wang J."/>
            <person name="Wang Q."/>
            <person name="Steinberg C.E."/>
            <person name="Wang H."/>
            <person name="Li N."/>
            <person name="Qian L."/>
            <person name="Zhang G."/>
            <person name="Li Y."/>
            <person name="Yang H."/>
            <person name="Liu X."/>
            <person name="Wang J."/>
            <person name="Yin Y."/>
            <person name="Wang J."/>
        </authorList>
    </citation>
    <scope>NUCLEOTIDE SEQUENCE [LARGE SCALE GENOMIC DNA]</scope>
    <source>
        <strain evidence="3">05x7-T-G4-1.051#20</strain>
    </source>
</reference>
<dbReference type="InterPro" id="IPR003172">
    <property type="entry name" value="ML_dom"/>
</dbReference>
<dbReference type="SMART" id="SM00737">
    <property type="entry name" value="ML"/>
    <property type="match status" value="1"/>
</dbReference>
<dbReference type="EMBL" id="JH815986">
    <property type="protein sequence ID" value="EKC21148.1"/>
    <property type="molecule type" value="Genomic_DNA"/>
</dbReference>
<dbReference type="GO" id="GO:0009898">
    <property type="term" value="C:cytoplasmic side of plasma membrane"/>
    <property type="evidence" value="ECO:0007669"/>
    <property type="project" value="TreeGrafter"/>
</dbReference>
<sequence>MVMDSIVSRHARPSVPYLTFKRPPAIFFNLTRNKMISLVVLFVAVFSVEAKHLVYRDCNSSPNKIAHVTSAHLNPFPVVVPGDLTGDIVVQAPRLVEGNHYKLDVHIQKHALFWITVPCISNVGSCSYNLCDLLGPNTTECAPQLKSQNLPCHCPFQPGTYTLQPATFKVPEMSGIWSWLASGDYRVDAKITDTNTGEEVACYHVEVSATQPPCSGFLCNIFG</sequence>
<dbReference type="GO" id="GO:0008047">
    <property type="term" value="F:enzyme activator activity"/>
    <property type="evidence" value="ECO:0007669"/>
    <property type="project" value="InterPro"/>
</dbReference>
<dbReference type="HOGENOM" id="CLU_1241192_0_0_1"/>
<protein>
    <submittedName>
        <fullName evidence="3">Ganglioside GM2 activator</fullName>
    </submittedName>
</protein>
<evidence type="ECO:0000259" key="2">
    <source>
        <dbReference type="SMART" id="SM00737"/>
    </source>
</evidence>
<dbReference type="SUPFAM" id="SSF63707">
    <property type="entry name" value="Ganglioside M2 (gm2) activator"/>
    <property type="match status" value="1"/>
</dbReference>